<dbReference type="Pfam" id="PF25691">
    <property type="entry name" value="BW3TFN"/>
    <property type="match status" value="1"/>
</dbReference>
<dbReference type="EMBL" id="CP018145">
    <property type="protein sequence ID" value="ASJ57533.1"/>
    <property type="molecule type" value="Genomic_DNA"/>
</dbReference>
<proteinExistence type="predicted"/>
<organism evidence="1 2">
    <name type="scientific">Brevibacillus formosus</name>
    <dbReference type="NCBI Taxonomy" id="54913"/>
    <lineage>
        <taxon>Bacteria</taxon>
        <taxon>Bacillati</taxon>
        <taxon>Bacillota</taxon>
        <taxon>Bacilli</taxon>
        <taxon>Bacillales</taxon>
        <taxon>Paenibacillaceae</taxon>
        <taxon>Brevibacillus</taxon>
    </lineage>
</organism>
<protein>
    <submittedName>
        <fullName evidence="1">Uncharacterized protein</fullName>
    </submittedName>
</protein>
<evidence type="ECO:0000313" key="1">
    <source>
        <dbReference type="EMBL" id="ASJ57533.1"/>
    </source>
</evidence>
<dbReference type="Proteomes" id="UP000197781">
    <property type="component" value="Chromosome"/>
</dbReference>
<dbReference type="InterPro" id="IPR058040">
    <property type="entry name" value="BW3TFN"/>
</dbReference>
<dbReference type="AlphaFoldDB" id="A0A220MRH4"/>
<name>A0A220MRH4_9BACL</name>
<gene>
    <name evidence="1" type="ORF">BP422_13040</name>
</gene>
<accession>A0A220MRH4</accession>
<reference evidence="1 2" key="1">
    <citation type="submission" date="2016-11" db="EMBL/GenBank/DDBJ databases">
        <authorList>
            <person name="Jaros S."/>
            <person name="Januszkiewicz K."/>
            <person name="Wedrychowicz H."/>
        </authorList>
    </citation>
    <scope>NUCLEOTIDE SEQUENCE [LARGE SCALE GENOMIC DNA]</scope>
    <source>
        <strain evidence="1 2">NF2</strain>
    </source>
</reference>
<evidence type="ECO:0000313" key="2">
    <source>
        <dbReference type="Proteomes" id="UP000197781"/>
    </source>
</evidence>
<sequence length="163" mass="18843">MKTYQTFNLFKDKNVFIAVGKTSPWNPENPEKVPDVSYGQTMAEIVALKRADQVRFVTPDDTNGTIIQRGQKWRLIEEVEARAIDCRWLYVQAWLRYDEFPICNYRQTGVYAGTILVDGSPVNKQVVKPDEVKDMGFLLAVTNQSPLQREVTHRESIEYILEL</sequence>
<dbReference type="KEGG" id="bfm:BP422_13040"/>